<evidence type="ECO:0000313" key="6">
    <source>
        <dbReference type="EMBL" id="GLR72136.1"/>
    </source>
</evidence>
<dbReference type="PROSITE" id="PS50977">
    <property type="entry name" value="HTH_TETR_2"/>
    <property type="match status" value="1"/>
</dbReference>
<keyword evidence="3" id="KW-0804">Transcription</keyword>
<dbReference type="InterPro" id="IPR001647">
    <property type="entry name" value="HTH_TetR"/>
</dbReference>
<dbReference type="PRINTS" id="PR00455">
    <property type="entry name" value="HTHTETR"/>
</dbReference>
<dbReference type="Gene3D" id="1.10.357.10">
    <property type="entry name" value="Tetracycline Repressor, domain 2"/>
    <property type="match status" value="1"/>
</dbReference>
<dbReference type="Proteomes" id="UP001156601">
    <property type="component" value="Unassembled WGS sequence"/>
</dbReference>
<dbReference type="InterPro" id="IPR009057">
    <property type="entry name" value="Homeodomain-like_sf"/>
</dbReference>
<accession>A0AA37WIS8</accession>
<organism evidence="6 7">
    <name type="scientific">Agaribacter marinus</name>
    <dbReference type="NCBI Taxonomy" id="1431249"/>
    <lineage>
        <taxon>Bacteria</taxon>
        <taxon>Pseudomonadati</taxon>
        <taxon>Pseudomonadota</taxon>
        <taxon>Gammaproteobacteria</taxon>
        <taxon>Alteromonadales</taxon>
        <taxon>Alteromonadaceae</taxon>
        <taxon>Agaribacter</taxon>
    </lineage>
</organism>
<proteinExistence type="predicted"/>
<dbReference type="SUPFAM" id="SSF46689">
    <property type="entry name" value="Homeodomain-like"/>
    <property type="match status" value="1"/>
</dbReference>
<evidence type="ECO:0000256" key="1">
    <source>
        <dbReference type="ARBA" id="ARBA00023015"/>
    </source>
</evidence>
<dbReference type="Pfam" id="PF00440">
    <property type="entry name" value="TetR_N"/>
    <property type="match status" value="1"/>
</dbReference>
<keyword evidence="1" id="KW-0805">Transcription regulation</keyword>
<feature type="domain" description="HTH tetR-type" evidence="5">
    <location>
        <begin position="6"/>
        <end position="66"/>
    </location>
</feature>
<keyword evidence="2 4" id="KW-0238">DNA-binding</keyword>
<dbReference type="EMBL" id="BSOT01000007">
    <property type="protein sequence ID" value="GLR72136.1"/>
    <property type="molecule type" value="Genomic_DNA"/>
</dbReference>
<feature type="DNA-binding region" description="H-T-H motif" evidence="4">
    <location>
        <begin position="29"/>
        <end position="48"/>
    </location>
</feature>
<dbReference type="PANTHER" id="PTHR47506">
    <property type="entry name" value="TRANSCRIPTIONAL REGULATORY PROTEIN"/>
    <property type="match status" value="1"/>
</dbReference>
<sequence length="189" mass="21214">MARTKAYERQTVIQQAFAIFIARGYQSTSLSDLTSATGLNKKSLYNEFGNKESLFMVVLEDFIANERAQSGPLLREKPLGIDNIQAFFGYLFTHFSDSGCLLTLSLNESESIPSISLALIDKTLLAVEKAFYLNLLAEPAFDDAQAQVLARNFLALMQGYTSLCRSEMLREHNRQHVNQFLDLVKAMAK</sequence>
<name>A0AA37WIS8_9ALTE</name>
<comment type="caution">
    <text evidence="6">The sequence shown here is derived from an EMBL/GenBank/DDBJ whole genome shotgun (WGS) entry which is preliminary data.</text>
</comment>
<reference evidence="6" key="1">
    <citation type="journal article" date="2014" name="Int. J. Syst. Evol. Microbiol.">
        <title>Complete genome sequence of Corynebacterium casei LMG S-19264T (=DSM 44701T), isolated from a smear-ripened cheese.</title>
        <authorList>
            <consortium name="US DOE Joint Genome Institute (JGI-PGF)"/>
            <person name="Walter F."/>
            <person name="Albersmeier A."/>
            <person name="Kalinowski J."/>
            <person name="Ruckert C."/>
        </authorList>
    </citation>
    <scope>NUCLEOTIDE SEQUENCE</scope>
    <source>
        <strain evidence="6">NBRC 110023</strain>
    </source>
</reference>
<evidence type="ECO:0000256" key="3">
    <source>
        <dbReference type="ARBA" id="ARBA00023163"/>
    </source>
</evidence>
<evidence type="ECO:0000256" key="4">
    <source>
        <dbReference type="PROSITE-ProRule" id="PRU00335"/>
    </source>
</evidence>
<keyword evidence="7" id="KW-1185">Reference proteome</keyword>
<dbReference type="AlphaFoldDB" id="A0AA37WIS8"/>
<gene>
    <name evidence="6" type="ORF">GCM10007852_30440</name>
</gene>
<evidence type="ECO:0000256" key="2">
    <source>
        <dbReference type="ARBA" id="ARBA00023125"/>
    </source>
</evidence>
<dbReference type="RefSeq" id="WP_284218499.1">
    <property type="nucleotide sequence ID" value="NZ_BSOT01000007.1"/>
</dbReference>
<evidence type="ECO:0000313" key="7">
    <source>
        <dbReference type="Proteomes" id="UP001156601"/>
    </source>
</evidence>
<reference evidence="6" key="2">
    <citation type="submission" date="2023-01" db="EMBL/GenBank/DDBJ databases">
        <title>Draft genome sequence of Agaribacter marinus strain NBRC 110023.</title>
        <authorList>
            <person name="Sun Q."/>
            <person name="Mori K."/>
        </authorList>
    </citation>
    <scope>NUCLEOTIDE SEQUENCE</scope>
    <source>
        <strain evidence="6">NBRC 110023</strain>
    </source>
</reference>
<dbReference type="GO" id="GO:0003677">
    <property type="term" value="F:DNA binding"/>
    <property type="evidence" value="ECO:0007669"/>
    <property type="project" value="UniProtKB-UniRule"/>
</dbReference>
<evidence type="ECO:0000259" key="5">
    <source>
        <dbReference type="PROSITE" id="PS50977"/>
    </source>
</evidence>
<protein>
    <recommendedName>
        <fullName evidence="5">HTH tetR-type domain-containing protein</fullName>
    </recommendedName>
</protein>
<dbReference type="PANTHER" id="PTHR47506:SF1">
    <property type="entry name" value="HTH-TYPE TRANSCRIPTIONAL REGULATOR YJDC"/>
    <property type="match status" value="1"/>
</dbReference>